<reference evidence="1 2" key="1">
    <citation type="submission" date="2019-04" db="EMBL/GenBank/DDBJ databases">
        <authorList>
            <person name="Dong K."/>
        </authorList>
    </citation>
    <scope>NUCLEOTIDE SEQUENCE [LARGE SCALE GENOMIC DNA]</scope>
    <source>
        <strain evidence="2">dk3543</strain>
    </source>
</reference>
<sequence>MTSPAAPSPTTASTLTPTRRTVLGAAAWTVPAITVAGAAPAYAASRCVTTSHTVSWSAAMWTPDATNQNATRGTIPAVSGTPGAPAVTLTVTRQFFGNMVAAAQNPLMNMQISSDTVGGTGARGLTLLQQQNQSTANPGAGQNVHDHRQTVTFTFSEEVKNLRFSVTDVDNYWQGTNPANSRQYRDRVYVSGAPTATTSLLGSGTQSDPWHRPDSLGAVDNATSGEGNVTLDYGSTALQQVQMTFFNGYNRPLVSNGIHAVFISSMTFDVETCA</sequence>
<dbReference type="AlphaFoldDB" id="A0A4V6X639"/>
<dbReference type="OrthoDB" id="3783351at2"/>
<evidence type="ECO:0000313" key="2">
    <source>
        <dbReference type="Proteomes" id="UP000307808"/>
    </source>
</evidence>
<evidence type="ECO:0000313" key="1">
    <source>
        <dbReference type="EMBL" id="TKI64333.1"/>
    </source>
</evidence>
<proteinExistence type="predicted"/>
<accession>A0A4V6X639</accession>
<dbReference type="Proteomes" id="UP000307808">
    <property type="component" value="Unassembled WGS sequence"/>
</dbReference>
<comment type="caution">
    <text evidence="1">The sequence shown here is derived from an EMBL/GenBank/DDBJ whole genome shotgun (WGS) entry which is preliminary data.</text>
</comment>
<dbReference type="PROSITE" id="PS51318">
    <property type="entry name" value="TAT"/>
    <property type="match status" value="1"/>
</dbReference>
<protein>
    <submittedName>
        <fullName evidence="1">Uncharacterized protein</fullName>
    </submittedName>
</protein>
<name>A0A4V6X639_9ACTN</name>
<keyword evidence="2" id="KW-1185">Reference proteome</keyword>
<dbReference type="InterPro" id="IPR006311">
    <property type="entry name" value="TAT_signal"/>
</dbReference>
<gene>
    <name evidence="1" type="ORF">FC770_04090</name>
</gene>
<dbReference type="RefSeq" id="WP_137064794.1">
    <property type="nucleotide sequence ID" value="NZ_CP040748.1"/>
</dbReference>
<dbReference type="EMBL" id="SZPY01000001">
    <property type="protein sequence ID" value="TKI64333.1"/>
    <property type="molecule type" value="Genomic_DNA"/>
</dbReference>
<organism evidence="1 2">
    <name type="scientific">Nocardioides jishulii</name>
    <dbReference type="NCBI Taxonomy" id="2575440"/>
    <lineage>
        <taxon>Bacteria</taxon>
        <taxon>Bacillati</taxon>
        <taxon>Actinomycetota</taxon>
        <taxon>Actinomycetes</taxon>
        <taxon>Propionibacteriales</taxon>
        <taxon>Nocardioidaceae</taxon>
        <taxon>Nocardioides</taxon>
    </lineage>
</organism>